<dbReference type="InterPro" id="IPR052607">
    <property type="entry name" value="CEP104-like"/>
</dbReference>
<reference evidence="2 3" key="1">
    <citation type="submission" date="2021-06" db="EMBL/GenBank/DDBJ databases">
        <authorList>
            <person name="Palmer J.M."/>
        </authorList>
    </citation>
    <scope>NUCLEOTIDE SEQUENCE [LARGE SCALE GENOMIC DNA]</scope>
    <source>
        <strain evidence="2 3">XR_2019</strain>
        <tissue evidence="2">Muscle</tissue>
    </source>
</reference>
<sequence>MCIFCGKKDESLTEDGLDLHYWKQCLMLQRCDECRQVVEIASLTEHLLRECENRSKFSQCPRCSEAVLTEVLTCHVQGSNCNRKSISVLHLNGKSFKCFRQGFFVISYLFCIL</sequence>
<proteinExistence type="predicted"/>
<keyword evidence="3" id="KW-1185">Reference proteome</keyword>
<evidence type="ECO:0000259" key="1">
    <source>
        <dbReference type="Pfam" id="PF21039"/>
    </source>
</evidence>
<name>A0ABV0VPQ2_9TELE</name>
<dbReference type="EMBL" id="JAHRIM010001968">
    <property type="protein sequence ID" value="MEQ2259004.1"/>
    <property type="molecule type" value="Genomic_DNA"/>
</dbReference>
<evidence type="ECO:0000313" key="2">
    <source>
        <dbReference type="EMBL" id="MEQ2259004.1"/>
    </source>
</evidence>
<evidence type="ECO:0000313" key="3">
    <source>
        <dbReference type="Proteomes" id="UP001444071"/>
    </source>
</evidence>
<comment type="caution">
    <text evidence="2">The sequence shown here is derived from an EMBL/GenBank/DDBJ whole genome shotgun (WGS) entry which is preliminary data.</text>
</comment>
<dbReference type="Proteomes" id="UP001444071">
    <property type="component" value="Unassembled WGS sequence"/>
</dbReference>
<dbReference type="PANTHER" id="PTHR13371">
    <property type="entry name" value="GLYCINE-, GLUTAMATE-, THIENYLCYCLOHEXYLPIPERIDINE-BINDING PROTEIN"/>
    <property type="match status" value="1"/>
</dbReference>
<feature type="domain" description="Centrosomal protein CEP104 Zn finger" evidence="1">
    <location>
        <begin position="1"/>
        <end position="85"/>
    </location>
</feature>
<accession>A0ABV0VPQ2</accession>
<protein>
    <recommendedName>
        <fullName evidence="1">Centrosomal protein CEP104 Zn finger domain-containing protein</fullName>
    </recommendedName>
</protein>
<dbReference type="PANTHER" id="PTHR13371:SF0">
    <property type="entry name" value="CENTROSOMAL PROTEIN OF 104 KDA"/>
    <property type="match status" value="1"/>
</dbReference>
<dbReference type="Pfam" id="PF21039">
    <property type="entry name" value="CEP104_ZnF"/>
    <property type="match status" value="1"/>
</dbReference>
<gene>
    <name evidence="2" type="ORF">XENORESO_005375</name>
</gene>
<dbReference type="InterPro" id="IPR048738">
    <property type="entry name" value="CEP104_Znf"/>
</dbReference>
<organism evidence="2 3">
    <name type="scientific">Xenotaenia resolanae</name>
    <dbReference type="NCBI Taxonomy" id="208358"/>
    <lineage>
        <taxon>Eukaryota</taxon>
        <taxon>Metazoa</taxon>
        <taxon>Chordata</taxon>
        <taxon>Craniata</taxon>
        <taxon>Vertebrata</taxon>
        <taxon>Euteleostomi</taxon>
        <taxon>Actinopterygii</taxon>
        <taxon>Neopterygii</taxon>
        <taxon>Teleostei</taxon>
        <taxon>Neoteleostei</taxon>
        <taxon>Acanthomorphata</taxon>
        <taxon>Ovalentaria</taxon>
        <taxon>Atherinomorphae</taxon>
        <taxon>Cyprinodontiformes</taxon>
        <taxon>Goodeidae</taxon>
        <taxon>Xenotaenia</taxon>
    </lineage>
</organism>